<evidence type="ECO:0000256" key="7">
    <source>
        <dbReference type="ARBA" id="ARBA00023136"/>
    </source>
</evidence>
<dbReference type="InterPro" id="IPR007272">
    <property type="entry name" value="Sulf_transp_TsuA/YedE"/>
</dbReference>
<evidence type="ECO:0000256" key="1">
    <source>
        <dbReference type="ARBA" id="ARBA00004429"/>
    </source>
</evidence>
<dbReference type="PANTHER" id="PTHR30574">
    <property type="entry name" value="INNER MEMBRANE PROTEIN YEDE"/>
    <property type="match status" value="1"/>
</dbReference>
<evidence type="ECO:0000256" key="8">
    <source>
        <dbReference type="ARBA" id="ARBA00035655"/>
    </source>
</evidence>
<keyword evidence="3" id="KW-1003">Cell membrane</keyword>
<dbReference type="RefSeq" id="WP_103879403.1">
    <property type="nucleotide sequence ID" value="NZ_FNVG01000004.1"/>
</dbReference>
<keyword evidence="4" id="KW-0997">Cell inner membrane</keyword>
<accession>A0A1H5VAK4</accession>
<dbReference type="AlphaFoldDB" id="A0A1H5VAK4"/>
<dbReference type="PANTHER" id="PTHR30574:SF1">
    <property type="entry name" value="SULPHUR TRANSPORT DOMAIN-CONTAINING PROTEIN"/>
    <property type="match status" value="1"/>
</dbReference>
<dbReference type="EMBL" id="FNVG01000004">
    <property type="protein sequence ID" value="SEF84415.1"/>
    <property type="molecule type" value="Genomic_DNA"/>
</dbReference>
<sequence>MNRQPQPYWNPYIAGALLGVVLFLAFFISGNGLGASGGLNRILVYVQNGFVPEHIDQVPYLLKLAGGDKNPLDSWIVFLTVGTMLGGAISGWLNGRMRFETNKGPQISVSTRWVLAFIGGIFMGYGARLARGCTSGQALSGGAVLSVGSWAFMFAVFAGAYAFAYLLRKCWN</sequence>
<protein>
    <submittedName>
        <fullName evidence="10">Uncharacterized protein</fullName>
    </submittedName>
</protein>
<keyword evidence="6 9" id="KW-1133">Transmembrane helix</keyword>
<proteinExistence type="inferred from homology"/>
<feature type="transmembrane region" description="Helical" evidence="9">
    <location>
        <begin position="147"/>
        <end position="167"/>
    </location>
</feature>
<keyword evidence="5 9" id="KW-0812">Transmembrane</keyword>
<evidence type="ECO:0000313" key="11">
    <source>
        <dbReference type="Proteomes" id="UP000236721"/>
    </source>
</evidence>
<dbReference type="Pfam" id="PF04143">
    <property type="entry name" value="Sulf_transp"/>
    <property type="match status" value="1"/>
</dbReference>
<comment type="similarity">
    <text evidence="8">Belongs to the TsuA/YedE (TC 9.B.102) family.</text>
</comment>
<evidence type="ECO:0000256" key="6">
    <source>
        <dbReference type="ARBA" id="ARBA00022989"/>
    </source>
</evidence>
<evidence type="ECO:0000256" key="4">
    <source>
        <dbReference type="ARBA" id="ARBA00022519"/>
    </source>
</evidence>
<keyword evidence="7 9" id="KW-0472">Membrane</keyword>
<evidence type="ECO:0000313" key="10">
    <source>
        <dbReference type="EMBL" id="SEF84415.1"/>
    </source>
</evidence>
<keyword evidence="11" id="KW-1185">Reference proteome</keyword>
<keyword evidence="2" id="KW-0813">Transport</keyword>
<feature type="transmembrane region" description="Helical" evidence="9">
    <location>
        <begin position="12"/>
        <end position="30"/>
    </location>
</feature>
<feature type="transmembrane region" description="Helical" evidence="9">
    <location>
        <begin position="107"/>
        <end position="127"/>
    </location>
</feature>
<reference evidence="11" key="1">
    <citation type="submission" date="2016-10" db="EMBL/GenBank/DDBJ databases">
        <authorList>
            <person name="Varghese N."/>
            <person name="Submissions S."/>
        </authorList>
    </citation>
    <scope>NUCLEOTIDE SEQUENCE [LARGE SCALE GENOMIC DNA]</scope>
    <source>
        <strain evidence="11">CGMCC 1.7062</strain>
    </source>
</reference>
<gene>
    <name evidence="10" type="ORF">SAMN04488244_104128</name>
</gene>
<dbReference type="Proteomes" id="UP000236721">
    <property type="component" value="Unassembled WGS sequence"/>
</dbReference>
<evidence type="ECO:0000256" key="3">
    <source>
        <dbReference type="ARBA" id="ARBA00022475"/>
    </source>
</evidence>
<organism evidence="10 11">
    <name type="scientific">Vibrio hangzhouensis</name>
    <dbReference type="NCBI Taxonomy" id="462991"/>
    <lineage>
        <taxon>Bacteria</taxon>
        <taxon>Pseudomonadati</taxon>
        <taxon>Pseudomonadota</taxon>
        <taxon>Gammaproteobacteria</taxon>
        <taxon>Vibrionales</taxon>
        <taxon>Vibrionaceae</taxon>
        <taxon>Vibrio</taxon>
    </lineage>
</organism>
<evidence type="ECO:0000256" key="9">
    <source>
        <dbReference type="SAM" id="Phobius"/>
    </source>
</evidence>
<evidence type="ECO:0000256" key="5">
    <source>
        <dbReference type="ARBA" id="ARBA00022692"/>
    </source>
</evidence>
<evidence type="ECO:0000256" key="2">
    <source>
        <dbReference type="ARBA" id="ARBA00022448"/>
    </source>
</evidence>
<name>A0A1H5VAK4_9VIBR</name>
<dbReference type="OrthoDB" id="9794165at2"/>
<comment type="subcellular location">
    <subcellularLocation>
        <location evidence="1">Cell inner membrane</location>
        <topology evidence="1">Multi-pass membrane protein</topology>
    </subcellularLocation>
</comment>
<dbReference type="GO" id="GO:0005886">
    <property type="term" value="C:plasma membrane"/>
    <property type="evidence" value="ECO:0007669"/>
    <property type="project" value="UniProtKB-SubCell"/>
</dbReference>
<feature type="transmembrane region" description="Helical" evidence="9">
    <location>
        <begin position="75"/>
        <end position="95"/>
    </location>
</feature>